<dbReference type="AlphaFoldDB" id="A0A1F4UTB5"/>
<dbReference type="Proteomes" id="UP000177371">
    <property type="component" value="Unassembled WGS sequence"/>
</dbReference>
<name>A0A1F4UTB5_UNCKA</name>
<keyword evidence="1" id="KW-0472">Membrane</keyword>
<evidence type="ECO:0000313" key="2">
    <source>
        <dbReference type="EMBL" id="OGC48146.1"/>
    </source>
</evidence>
<comment type="caution">
    <text evidence="2">The sequence shown here is derived from an EMBL/GenBank/DDBJ whole genome shotgun (WGS) entry which is preliminary data.</text>
</comment>
<feature type="transmembrane region" description="Helical" evidence="1">
    <location>
        <begin position="12"/>
        <end position="31"/>
    </location>
</feature>
<organism evidence="2 3">
    <name type="scientific">candidate division WWE3 bacterium RBG_16_37_10</name>
    <dbReference type="NCBI Taxonomy" id="1802610"/>
    <lineage>
        <taxon>Bacteria</taxon>
        <taxon>Katanobacteria</taxon>
    </lineage>
</organism>
<gene>
    <name evidence="2" type="ORF">A2W32_01580</name>
</gene>
<dbReference type="STRING" id="1802610.A2W32_01580"/>
<reference evidence="2 3" key="1">
    <citation type="journal article" date="2016" name="Nat. Commun.">
        <title>Thousands of microbial genomes shed light on interconnected biogeochemical processes in an aquifer system.</title>
        <authorList>
            <person name="Anantharaman K."/>
            <person name="Brown C.T."/>
            <person name="Hug L.A."/>
            <person name="Sharon I."/>
            <person name="Castelle C.J."/>
            <person name="Probst A.J."/>
            <person name="Thomas B.C."/>
            <person name="Singh A."/>
            <person name="Wilkins M.J."/>
            <person name="Karaoz U."/>
            <person name="Brodie E.L."/>
            <person name="Williams K.H."/>
            <person name="Hubbard S.S."/>
            <person name="Banfield J.F."/>
        </authorList>
    </citation>
    <scope>NUCLEOTIDE SEQUENCE [LARGE SCALE GENOMIC DNA]</scope>
</reference>
<accession>A0A1F4UTB5</accession>
<dbReference type="EMBL" id="MEUT01000074">
    <property type="protein sequence ID" value="OGC48146.1"/>
    <property type="molecule type" value="Genomic_DNA"/>
</dbReference>
<evidence type="ECO:0008006" key="4">
    <source>
        <dbReference type="Google" id="ProtNLM"/>
    </source>
</evidence>
<sequence length="105" mass="11812">MVKLPKNSISRTTLIINIVLFIFSLIFQLVVSNATGLKGEELTRLEKEKLQLQKGISELEYQSYNLASLVLVEQKAREQGFEKIKEAIAALPRNSDSQVAVLTTY</sequence>
<proteinExistence type="predicted"/>
<protein>
    <recommendedName>
        <fullName evidence="4">Cell division protein FtsL</fullName>
    </recommendedName>
</protein>
<keyword evidence="1" id="KW-0812">Transmembrane</keyword>
<evidence type="ECO:0000313" key="3">
    <source>
        <dbReference type="Proteomes" id="UP000177371"/>
    </source>
</evidence>
<evidence type="ECO:0000256" key="1">
    <source>
        <dbReference type="SAM" id="Phobius"/>
    </source>
</evidence>
<keyword evidence="1" id="KW-1133">Transmembrane helix</keyword>